<evidence type="ECO:0000256" key="1">
    <source>
        <dbReference type="SAM" id="Phobius"/>
    </source>
</evidence>
<dbReference type="EMBL" id="JACOPH010000005">
    <property type="protein sequence ID" value="MBC5714176.1"/>
    <property type="molecule type" value="Genomic_DNA"/>
</dbReference>
<evidence type="ECO:0000313" key="3">
    <source>
        <dbReference type="Proteomes" id="UP000606720"/>
    </source>
</evidence>
<dbReference type="Proteomes" id="UP000606720">
    <property type="component" value="Unassembled WGS sequence"/>
</dbReference>
<feature type="transmembrane region" description="Helical" evidence="1">
    <location>
        <begin position="73"/>
        <end position="95"/>
    </location>
</feature>
<protein>
    <submittedName>
        <fullName evidence="2">DUF2752 domain-containing protein</fullName>
    </submittedName>
</protein>
<reference evidence="2" key="1">
    <citation type="submission" date="2020-08" db="EMBL/GenBank/DDBJ databases">
        <title>Genome public.</title>
        <authorList>
            <person name="Liu C."/>
            <person name="Sun Q."/>
        </authorList>
    </citation>
    <scope>NUCLEOTIDE SEQUENCE</scope>
    <source>
        <strain evidence="2">BX1005</strain>
    </source>
</reference>
<feature type="transmembrane region" description="Helical" evidence="1">
    <location>
        <begin position="116"/>
        <end position="141"/>
    </location>
</feature>
<dbReference type="Pfam" id="PF10825">
    <property type="entry name" value="DUF2752"/>
    <property type="match status" value="1"/>
</dbReference>
<proteinExistence type="predicted"/>
<comment type="caution">
    <text evidence="2">The sequence shown here is derived from an EMBL/GenBank/DDBJ whole genome shotgun (WGS) entry which is preliminary data.</text>
</comment>
<name>A0A923LQ27_9FIRM</name>
<dbReference type="AlphaFoldDB" id="A0A923LQ27"/>
<dbReference type="RefSeq" id="WP_186866913.1">
    <property type="nucleotide sequence ID" value="NZ_JACOPH010000005.1"/>
</dbReference>
<feature type="transmembrane region" description="Helical" evidence="1">
    <location>
        <begin position="12"/>
        <end position="31"/>
    </location>
</feature>
<dbReference type="InterPro" id="IPR021215">
    <property type="entry name" value="DUF2752"/>
</dbReference>
<sequence length="151" mass="17418">MKTDKRTQLEHQLYITGLCLPCVGIIIWILWQDLPDVIVHRQQLPCIFHAVTGLYCPGCGGTRAAAAFFKGKWLLSFCYHPVVIYGCFVYFWYMLSHTIEWVSQQNLRIGMRYREIYLWLALVIVVINAAVKNIALVAYHIDLLKLLDGIS</sequence>
<accession>A0A923LQ27</accession>
<keyword evidence="1" id="KW-0472">Membrane</keyword>
<gene>
    <name evidence="2" type="ORF">H8S17_08145</name>
</gene>
<organism evidence="2 3">
    <name type="scientific">Roseburia zhanii</name>
    <dbReference type="NCBI Taxonomy" id="2763064"/>
    <lineage>
        <taxon>Bacteria</taxon>
        <taxon>Bacillati</taxon>
        <taxon>Bacillota</taxon>
        <taxon>Clostridia</taxon>
        <taxon>Lachnospirales</taxon>
        <taxon>Lachnospiraceae</taxon>
        <taxon>Roseburia</taxon>
    </lineage>
</organism>
<evidence type="ECO:0000313" key="2">
    <source>
        <dbReference type="EMBL" id="MBC5714176.1"/>
    </source>
</evidence>
<keyword evidence="1" id="KW-1133">Transmembrane helix</keyword>
<keyword evidence="3" id="KW-1185">Reference proteome</keyword>
<keyword evidence="1" id="KW-0812">Transmembrane</keyword>